<protein>
    <submittedName>
        <fullName evidence="1">Uncharacterized protein</fullName>
    </submittedName>
</protein>
<proteinExistence type="predicted"/>
<accession>A0ACB6QNS0</accession>
<gene>
    <name evidence="1" type="ORF">BDR25DRAFT_52057</name>
</gene>
<dbReference type="Proteomes" id="UP000799755">
    <property type="component" value="Unassembled WGS sequence"/>
</dbReference>
<comment type="caution">
    <text evidence="1">The sequence shown here is derived from an EMBL/GenBank/DDBJ whole genome shotgun (WGS) entry which is preliminary data.</text>
</comment>
<reference evidence="1" key="1">
    <citation type="journal article" date="2020" name="Stud. Mycol.">
        <title>101 Dothideomycetes genomes: a test case for predicting lifestyles and emergence of pathogens.</title>
        <authorList>
            <person name="Haridas S."/>
            <person name="Albert R."/>
            <person name="Binder M."/>
            <person name="Bloem J."/>
            <person name="Labutti K."/>
            <person name="Salamov A."/>
            <person name="Andreopoulos B."/>
            <person name="Baker S."/>
            <person name="Barry K."/>
            <person name="Bills G."/>
            <person name="Bluhm B."/>
            <person name="Cannon C."/>
            <person name="Castanera R."/>
            <person name="Culley D."/>
            <person name="Daum C."/>
            <person name="Ezra D."/>
            <person name="Gonzalez J."/>
            <person name="Henrissat B."/>
            <person name="Kuo A."/>
            <person name="Liang C."/>
            <person name="Lipzen A."/>
            <person name="Lutzoni F."/>
            <person name="Magnuson J."/>
            <person name="Mondo S."/>
            <person name="Nolan M."/>
            <person name="Ohm R."/>
            <person name="Pangilinan J."/>
            <person name="Park H.-J."/>
            <person name="Ramirez L."/>
            <person name="Alfaro M."/>
            <person name="Sun H."/>
            <person name="Tritt A."/>
            <person name="Yoshinaga Y."/>
            <person name="Zwiers L.-H."/>
            <person name="Turgeon B."/>
            <person name="Goodwin S."/>
            <person name="Spatafora J."/>
            <person name="Crous P."/>
            <person name="Grigoriev I."/>
        </authorList>
    </citation>
    <scope>NUCLEOTIDE SEQUENCE</scope>
    <source>
        <strain evidence="1">ATCC 200398</strain>
    </source>
</reference>
<sequence>MQPRQDCARSAPGGGRRGVVGAGAAGGTGRGLAGSAAPQSGGTRAGGSFSFVKLQMHVSRDRRQV</sequence>
<keyword evidence="2" id="KW-1185">Reference proteome</keyword>
<name>A0ACB6QNS0_9PLEO</name>
<dbReference type="EMBL" id="MU003514">
    <property type="protein sequence ID" value="KAF2468664.1"/>
    <property type="molecule type" value="Genomic_DNA"/>
</dbReference>
<organism evidence="1 2">
    <name type="scientific">Lindgomyces ingoldianus</name>
    <dbReference type="NCBI Taxonomy" id="673940"/>
    <lineage>
        <taxon>Eukaryota</taxon>
        <taxon>Fungi</taxon>
        <taxon>Dikarya</taxon>
        <taxon>Ascomycota</taxon>
        <taxon>Pezizomycotina</taxon>
        <taxon>Dothideomycetes</taxon>
        <taxon>Pleosporomycetidae</taxon>
        <taxon>Pleosporales</taxon>
        <taxon>Lindgomycetaceae</taxon>
        <taxon>Lindgomyces</taxon>
    </lineage>
</organism>
<evidence type="ECO:0000313" key="2">
    <source>
        <dbReference type="Proteomes" id="UP000799755"/>
    </source>
</evidence>
<evidence type="ECO:0000313" key="1">
    <source>
        <dbReference type="EMBL" id="KAF2468664.1"/>
    </source>
</evidence>